<keyword evidence="1" id="KW-0732">Signal</keyword>
<comment type="caution">
    <text evidence="2">The sequence shown here is derived from an EMBL/GenBank/DDBJ whole genome shotgun (WGS) entry which is preliminary data.</text>
</comment>
<dbReference type="AlphaFoldDB" id="A0A0R3MH60"/>
<accession>A0A0R3MH60</accession>
<feature type="chain" id="PRO_5006444125" evidence="1">
    <location>
        <begin position="24"/>
        <end position="76"/>
    </location>
</feature>
<feature type="signal peptide" evidence="1">
    <location>
        <begin position="1"/>
        <end position="23"/>
    </location>
</feature>
<evidence type="ECO:0000313" key="2">
    <source>
        <dbReference type="EMBL" id="KRR16829.1"/>
    </source>
</evidence>
<protein>
    <submittedName>
        <fullName evidence="2">Uncharacterized protein</fullName>
    </submittedName>
</protein>
<evidence type="ECO:0000256" key="1">
    <source>
        <dbReference type="SAM" id="SignalP"/>
    </source>
</evidence>
<dbReference type="Proteomes" id="UP000051660">
    <property type="component" value="Unassembled WGS sequence"/>
</dbReference>
<proteinExistence type="predicted"/>
<evidence type="ECO:0000313" key="3">
    <source>
        <dbReference type="Proteomes" id="UP000051660"/>
    </source>
</evidence>
<dbReference type="EMBL" id="LLYB01000125">
    <property type="protein sequence ID" value="KRR16829.1"/>
    <property type="molecule type" value="Genomic_DNA"/>
</dbReference>
<sequence>MKKFLMIGTLVLAASAVAGSAVAAEFYVVRDATTKKCTIVDTKPTSTTTTIVDNGTFKTKTEAETGMKTMKVCTSN</sequence>
<organism evidence="2 3">
    <name type="scientific">Bradyrhizobium lablabi</name>
    <dbReference type="NCBI Taxonomy" id="722472"/>
    <lineage>
        <taxon>Bacteria</taxon>
        <taxon>Pseudomonadati</taxon>
        <taxon>Pseudomonadota</taxon>
        <taxon>Alphaproteobacteria</taxon>
        <taxon>Hyphomicrobiales</taxon>
        <taxon>Nitrobacteraceae</taxon>
        <taxon>Bradyrhizobium</taxon>
    </lineage>
</organism>
<gene>
    <name evidence="2" type="ORF">CQ14_13510</name>
</gene>
<reference evidence="2 3" key="1">
    <citation type="submission" date="2014-03" db="EMBL/GenBank/DDBJ databases">
        <title>Bradyrhizobium valentinum sp. nov., isolated from effective nodules of Lupinus mariae-josephae, a lupine endemic of basic-lime soils in Eastern Spain.</title>
        <authorList>
            <person name="Duran D."/>
            <person name="Rey L."/>
            <person name="Navarro A."/>
            <person name="Busquets A."/>
            <person name="Imperial J."/>
            <person name="Ruiz-Argueso T."/>
        </authorList>
    </citation>
    <scope>NUCLEOTIDE SEQUENCE [LARGE SCALE GENOMIC DNA]</scope>
    <source>
        <strain evidence="2 3">CCBAU 23086</strain>
    </source>
</reference>
<name>A0A0R3MH60_9BRAD</name>